<reference evidence="1 2" key="1">
    <citation type="submission" date="2019-03" db="EMBL/GenBank/DDBJ databases">
        <title>First draft genome of Liparis tanakae, snailfish: a comprehensive survey of snailfish specific genes.</title>
        <authorList>
            <person name="Kim W."/>
            <person name="Song I."/>
            <person name="Jeong J.-H."/>
            <person name="Kim D."/>
            <person name="Kim S."/>
            <person name="Ryu S."/>
            <person name="Song J.Y."/>
            <person name="Lee S.K."/>
        </authorList>
    </citation>
    <scope>NUCLEOTIDE SEQUENCE [LARGE SCALE GENOMIC DNA]</scope>
    <source>
        <tissue evidence="1">Muscle</tissue>
    </source>
</reference>
<comment type="caution">
    <text evidence="1">The sequence shown here is derived from an EMBL/GenBank/DDBJ whole genome shotgun (WGS) entry which is preliminary data.</text>
</comment>
<accession>A0A4Z2ESR4</accession>
<dbReference type="Proteomes" id="UP000314294">
    <property type="component" value="Unassembled WGS sequence"/>
</dbReference>
<dbReference type="AlphaFoldDB" id="A0A4Z2ESR4"/>
<evidence type="ECO:0000313" key="1">
    <source>
        <dbReference type="EMBL" id="TNN31823.1"/>
    </source>
</evidence>
<keyword evidence="2" id="KW-1185">Reference proteome</keyword>
<organism evidence="1 2">
    <name type="scientific">Liparis tanakae</name>
    <name type="common">Tanaka's snailfish</name>
    <dbReference type="NCBI Taxonomy" id="230148"/>
    <lineage>
        <taxon>Eukaryota</taxon>
        <taxon>Metazoa</taxon>
        <taxon>Chordata</taxon>
        <taxon>Craniata</taxon>
        <taxon>Vertebrata</taxon>
        <taxon>Euteleostomi</taxon>
        <taxon>Actinopterygii</taxon>
        <taxon>Neopterygii</taxon>
        <taxon>Teleostei</taxon>
        <taxon>Neoteleostei</taxon>
        <taxon>Acanthomorphata</taxon>
        <taxon>Eupercaria</taxon>
        <taxon>Perciformes</taxon>
        <taxon>Cottioidei</taxon>
        <taxon>Cottales</taxon>
        <taxon>Liparidae</taxon>
        <taxon>Liparis</taxon>
    </lineage>
</organism>
<sequence>MGRRVVWSRFLYSPTQIGVRARSHLPVFASHQRSAGALM</sequence>
<gene>
    <name evidence="1" type="ORF">EYF80_058019</name>
</gene>
<evidence type="ECO:0000313" key="2">
    <source>
        <dbReference type="Proteomes" id="UP000314294"/>
    </source>
</evidence>
<proteinExistence type="predicted"/>
<name>A0A4Z2ESR4_9TELE</name>
<dbReference type="EMBL" id="SRLO01003125">
    <property type="protein sequence ID" value="TNN31823.1"/>
    <property type="molecule type" value="Genomic_DNA"/>
</dbReference>
<protein>
    <submittedName>
        <fullName evidence="1">Uncharacterized protein</fullName>
    </submittedName>
</protein>